<dbReference type="Pfam" id="PF03795">
    <property type="entry name" value="YCII"/>
    <property type="match status" value="1"/>
</dbReference>
<sequence>MILPLCAELFAQTPPVRQFLLQIEPVRADFALSNVTAEEMPVLQAHAAYLRELLASGKLVSAGQAFQPKRLFGLIVVEAPDAAAAQQILDADPAVKNKVFRGEVIPYRTVVQRQPAAPTAN</sequence>
<protein>
    <recommendedName>
        <fullName evidence="2">YCII-related domain-containing protein</fullName>
    </recommendedName>
</protein>
<feature type="domain" description="YCII-related" evidence="2">
    <location>
        <begin position="37"/>
        <end position="100"/>
    </location>
</feature>
<keyword evidence="4" id="KW-1185">Reference proteome</keyword>
<gene>
    <name evidence="3" type="ORF">IRI77_03095</name>
</gene>
<dbReference type="Proteomes" id="UP000593892">
    <property type="component" value="Chromosome"/>
</dbReference>
<dbReference type="KEGG" id="pfer:IRI77_03095"/>
<organism evidence="3 4">
    <name type="scientific">Paludibaculum fermentans</name>
    <dbReference type="NCBI Taxonomy" id="1473598"/>
    <lineage>
        <taxon>Bacteria</taxon>
        <taxon>Pseudomonadati</taxon>
        <taxon>Acidobacteriota</taxon>
        <taxon>Terriglobia</taxon>
        <taxon>Bryobacterales</taxon>
        <taxon>Bryobacteraceae</taxon>
        <taxon>Paludibaculum</taxon>
    </lineage>
</organism>
<dbReference type="InterPro" id="IPR011008">
    <property type="entry name" value="Dimeric_a/b-barrel"/>
</dbReference>
<name>A0A7S7NTH4_PALFE</name>
<dbReference type="InterPro" id="IPR005545">
    <property type="entry name" value="YCII"/>
</dbReference>
<evidence type="ECO:0000256" key="1">
    <source>
        <dbReference type="ARBA" id="ARBA00007689"/>
    </source>
</evidence>
<reference evidence="3 4" key="1">
    <citation type="submission" date="2020-10" db="EMBL/GenBank/DDBJ databases">
        <title>Complete genome sequence of Paludibaculum fermentans P105T, a facultatively anaerobic acidobacterium capable of dissimilatory Fe(III) reduction.</title>
        <authorList>
            <person name="Dedysh S.N."/>
            <person name="Beletsky A.V."/>
            <person name="Kulichevskaya I.S."/>
            <person name="Mardanov A.V."/>
            <person name="Ravin N.V."/>
        </authorList>
    </citation>
    <scope>NUCLEOTIDE SEQUENCE [LARGE SCALE GENOMIC DNA]</scope>
    <source>
        <strain evidence="3 4">P105</strain>
    </source>
</reference>
<accession>A0A7S7NTH4</accession>
<dbReference type="SUPFAM" id="SSF54909">
    <property type="entry name" value="Dimeric alpha+beta barrel"/>
    <property type="match status" value="1"/>
</dbReference>
<dbReference type="RefSeq" id="WP_194450627.1">
    <property type="nucleotide sequence ID" value="NZ_CP063849.1"/>
</dbReference>
<dbReference type="EMBL" id="CP063849">
    <property type="protein sequence ID" value="QOY88964.1"/>
    <property type="molecule type" value="Genomic_DNA"/>
</dbReference>
<dbReference type="Gene3D" id="3.30.70.1060">
    <property type="entry name" value="Dimeric alpha+beta barrel"/>
    <property type="match status" value="1"/>
</dbReference>
<proteinExistence type="inferred from homology"/>
<comment type="similarity">
    <text evidence="1">Belongs to the YciI family.</text>
</comment>
<evidence type="ECO:0000313" key="3">
    <source>
        <dbReference type="EMBL" id="QOY88964.1"/>
    </source>
</evidence>
<evidence type="ECO:0000259" key="2">
    <source>
        <dbReference type="Pfam" id="PF03795"/>
    </source>
</evidence>
<evidence type="ECO:0000313" key="4">
    <source>
        <dbReference type="Proteomes" id="UP000593892"/>
    </source>
</evidence>
<dbReference type="AlphaFoldDB" id="A0A7S7NTH4"/>